<feature type="chain" id="PRO_5035926261" evidence="1">
    <location>
        <begin position="21"/>
        <end position="381"/>
    </location>
</feature>
<reference evidence="2" key="1">
    <citation type="submission" date="2021-08" db="EMBL/GenBank/DDBJ databases">
        <title>WGS assembly of Ceratopteris richardii.</title>
        <authorList>
            <person name="Marchant D.B."/>
            <person name="Chen G."/>
            <person name="Jenkins J."/>
            <person name="Shu S."/>
            <person name="Leebens-Mack J."/>
            <person name="Grimwood J."/>
            <person name="Schmutz J."/>
            <person name="Soltis P."/>
            <person name="Soltis D."/>
            <person name="Chen Z.-H."/>
        </authorList>
    </citation>
    <scope>NUCLEOTIDE SEQUENCE</scope>
    <source>
        <strain evidence="2">Whitten #5841</strain>
        <tissue evidence="2">Leaf</tissue>
    </source>
</reference>
<sequence length="381" mass="42816">MRKWLFLLMVLLLIGPGVLPRGFVSSAEACRSISLNLSAGRIQKPIPFHGNARALLVSSISTYKEKKSTSLSTASSLLDLLGGKQSALSVDPSLARKILSCLRFLVPPFQEAYYQSFHGFVQHTGESFFTEEDFLLWLFKSTSSKKSKTLESLVQWPPPAVADLARKAVEWNGDSSIILKSLTDESYRVPDVDGSNEHSCQLTKNIRGRRFIKEELNLYMAFLFETISALAPSLGFNITLNRFDLFHGHLFLASKTGRLGILFHAREYPAYNEKTFPIHLGYCQIGSSLCYDESMNLRNILWLAPMPDCSSKHCSEEKSWLASGSLVVLDAHPDGIIYNELIPDYVDDVRTIYEDDFGDAVVDINYFPSISDNLEKRLFIC</sequence>
<dbReference type="OrthoDB" id="407127at2759"/>
<feature type="signal peptide" evidence="1">
    <location>
        <begin position="1"/>
        <end position="20"/>
    </location>
</feature>
<keyword evidence="3" id="KW-1185">Reference proteome</keyword>
<dbReference type="AlphaFoldDB" id="A0A8T2TTF9"/>
<organism evidence="2 3">
    <name type="scientific">Ceratopteris richardii</name>
    <name type="common">Triangle waterfern</name>
    <dbReference type="NCBI Taxonomy" id="49495"/>
    <lineage>
        <taxon>Eukaryota</taxon>
        <taxon>Viridiplantae</taxon>
        <taxon>Streptophyta</taxon>
        <taxon>Embryophyta</taxon>
        <taxon>Tracheophyta</taxon>
        <taxon>Polypodiopsida</taxon>
        <taxon>Polypodiidae</taxon>
        <taxon>Polypodiales</taxon>
        <taxon>Pteridineae</taxon>
        <taxon>Pteridaceae</taxon>
        <taxon>Parkerioideae</taxon>
        <taxon>Ceratopteris</taxon>
    </lineage>
</organism>
<evidence type="ECO:0000313" key="3">
    <source>
        <dbReference type="Proteomes" id="UP000825935"/>
    </source>
</evidence>
<dbReference type="Proteomes" id="UP000825935">
    <property type="component" value="Chromosome 11"/>
</dbReference>
<evidence type="ECO:0000313" key="2">
    <source>
        <dbReference type="EMBL" id="KAH7425698.1"/>
    </source>
</evidence>
<dbReference type="PANTHER" id="PTHR35759">
    <property type="entry name" value="BNAA09G03860D PROTEIN"/>
    <property type="match status" value="1"/>
</dbReference>
<dbReference type="OMA" id="FCQAGSN"/>
<keyword evidence="1" id="KW-0732">Signal</keyword>
<accession>A0A8T2TTF9</accession>
<protein>
    <submittedName>
        <fullName evidence="2">Uncharacterized protein</fullName>
    </submittedName>
</protein>
<proteinExistence type="predicted"/>
<name>A0A8T2TTF9_CERRI</name>
<dbReference type="EMBL" id="CM035416">
    <property type="protein sequence ID" value="KAH7425698.1"/>
    <property type="molecule type" value="Genomic_DNA"/>
</dbReference>
<comment type="caution">
    <text evidence="2">The sequence shown here is derived from an EMBL/GenBank/DDBJ whole genome shotgun (WGS) entry which is preliminary data.</text>
</comment>
<evidence type="ECO:0000256" key="1">
    <source>
        <dbReference type="SAM" id="SignalP"/>
    </source>
</evidence>
<gene>
    <name evidence="2" type="ORF">KP509_11G066800</name>
</gene>
<dbReference type="PANTHER" id="PTHR35759:SF1">
    <property type="entry name" value="OS07G0673000 PROTEIN"/>
    <property type="match status" value="1"/>
</dbReference>